<keyword evidence="1" id="KW-0812">Transmembrane</keyword>
<feature type="transmembrane region" description="Helical" evidence="1">
    <location>
        <begin position="320"/>
        <end position="337"/>
    </location>
</feature>
<keyword evidence="1" id="KW-1133">Transmembrane helix</keyword>
<dbReference type="PANTHER" id="PTHR23028:SF53">
    <property type="entry name" value="ACYL_TRANSF_3 DOMAIN-CONTAINING PROTEIN"/>
    <property type="match status" value="1"/>
</dbReference>
<keyword evidence="4" id="KW-0808">Transferase</keyword>
<name>A0ABQ2B6H5_9MICO</name>
<evidence type="ECO:0000313" key="4">
    <source>
        <dbReference type="EMBL" id="GGI08658.1"/>
    </source>
</evidence>
<dbReference type="Proteomes" id="UP000632535">
    <property type="component" value="Unassembled WGS sequence"/>
</dbReference>
<feature type="transmembrane region" description="Helical" evidence="1">
    <location>
        <begin position="94"/>
        <end position="117"/>
    </location>
</feature>
<evidence type="ECO:0000259" key="3">
    <source>
        <dbReference type="Pfam" id="PF19040"/>
    </source>
</evidence>
<feature type="transmembrane region" description="Helical" evidence="1">
    <location>
        <begin position="382"/>
        <end position="404"/>
    </location>
</feature>
<protein>
    <submittedName>
        <fullName evidence="4">Acyltransferase</fullName>
    </submittedName>
</protein>
<gene>
    <name evidence="4" type="ORF">GCM10007368_22260</name>
</gene>
<dbReference type="RefSeq" id="WP_188523789.1">
    <property type="nucleotide sequence ID" value="NZ_BMDG01000007.1"/>
</dbReference>
<accession>A0ABQ2B6H5</accession>
<feature type="domain" description="Acyltransferase 3" evidence="2">
    <location>
        <begin position="28"/>
        <end position="360"/>
    </location>
</feature>
<dbReference type="PANTHER" id="PTHR23028">
    <property type="entry name" value="ACETYLTRANSFERASE"/>
    <property type="match status" value="1"/>
</dbReference>
<keyword evidence="5" id="KW-1185">Reference proteome</keyword>
<evidence type="ECO:0000313" key="5">
    <source>
        <dbReference type="Proteomes" id="UP000632535"/>
    </source>
</evidence>
<feature type="transmembrane region" description="Helical" evidence="1">
    <location>
        <begin position="52"/>
        <end position="73"/>
    </location>
</feature>
<reference evidence="5" key="1">
    <citation type="journal article" date="2019" name="Int. J. Syst. Evol. Microbiol.">
        <title>The Global Catalogue of Microorganisms (GCM) 10K type strain sequencing project: providing services to taxonomists for standard genome sequencing and annotation.</title>
        <authorList>
            <consortium name="The Broad Institute Genomics Platform"/>
            <consortium name="The Broad Institute Genome Sequencing Center for Infectious Disease"/>
            <person name="Wu L."/>
            <person name="Ma J."/>
        </authorList>
    </citation>
    <scope>NUCLEOTIDE SEQUENCE [LARGE SCALE GENOMIC DNA]</scope>
    <source>
        <strain evidence="5">CCM 8653</strain>
    </source>
</reference>
<comment type="caution">
    <text evidence="4">The sequence shown here is derived from an EMBL/GenBank/DDBJ whole genome shotgun (WGS) entry which is preliminary data.</text>
</comment>
<sequence>MSHTLDQSRPTPHDGTTAAPRRALRWEVQALRALAVGLVVAFHFWPGRLPGGYVGVDVFFVISGFLITGHLLREAETTGRVRLGRFWARRARRLLPAAYLVIAVSAAATLLLVPPILWQQWFREILGATLYAENWVLAADAVDYLAAETDPSPVQHHWSLSAEEQFYLVWPLLVLLATLGAARAGRSARGVTAAVLGVASVASFGYSLWLTTENPSSAYFVTTTRAWQFGAGALLALALARQRRRPVPDAWRTPVSWAGLAVVVACAFVYDAETPFPGTAALVPVLGTAAVIWAGTPAGRLSPAPLFTWRPVQYAGEISYALYLWHWPAIVLAPFVLRHEPGLAERVALLAGVVLLSVATKRFVEDPARFSHRWGMQRTGRALGLTAAGAAVLALAAGCAWGVAAHETKKQGELAQQLVRDEPECFGAAAMDPEEPCENPGLERMVVPSPEAVSEDKADYPGCWVDVDEDELKDCTFGPVDDADVPHVVLVGDSHARAMMPALVGLAAQGRISLTAHVKSACAWSTGAVASDPEGEQARTCERWRDRLAPWLVRHAAETDLVVTTAYQGKLTGGADQQAREMATAWRPVADRGVPVVALSDNPSHPREPARCLGEVTRAEADRCASPRRQVLPEHQTLAAAAESVPGASYVDLTDFYCRDVTCPAVIGGVNVYRDAHHLTTTYTKTMAPYLLRELRRAGALD</sequence>
<dbReference type="GO" id="GO:0016746">
    <property type="term" value="F:acyltransferase activity"/>
    <property type="evidence" value="ECO:0007669"/>
    <property type="project" value="UniProtKB-KW"/>
</dbReference>
<feature type="transmembrane region" description="Helical" evidence="1">
    <location>
        <begin position="276"/>
        <end position="299"/>
    </location>
</feature>
<keyword evidence="1" id="KW-0472">Membrane</keyword>
<proteinExistence type="predicted"/>
<organism evidence="4 5">
    <name type="scientific">Isoptericola cucumis</name>
    <dbReference type="NCBI Taxonomy" id="1776856"/>
    <lineage>
        <taxon>Bacteria</taxon>
        <taxon>Bacillati</taxon>
        <taxon>Actinomycetota</taxon>
        <taxon>Actinomycetes</taxon>
        <taxon>Micrococcales</taxon>
        <taxon>Promicromonosporaceae</taxon>
        <taxon>Isoptericola</taxon>
    </lineage>
</organism>
<feature type="transmembrane region" description="Helical" evidence="1">
    <location>
        <begin position="343"/>
        <end position="361"/>
    </location>
</feature>
<feature type="transmembrane region" description="Helical" evidence="1">
    <location>
        <begin position="191"/>
        <end position="211"/>
    </location>
</feature>
<feature type="transmembrane region" description="Helical" evidence="1">
    <location>
        <begin position="217"/>
        <end position="239"/>
    </location>
</feature>
<dbReference type="InterPro" id="IPR002656">
    <property type="entry name" value="Acyl_transf_3_dom"/>
</dbReference>
<keyword evidence="4" id="KW-0012">Acyltransferase</keyword>
<feature type="transmembrane region" description="Helical" evidence="1">
    <location>
        <begin position="30"/>
        <end position="46"/>
    </location>
</feature>
<dbReference type="InterPro" id="IPR050879">
    <property type="entry name" value="Acyltransferase_3"/>
</dbReference>
<feature type="transmembrane region" description="Helical" evidence="1">
    <location>
        <begin position="251"/>
        <end position="270"/>
    </location>
</feature>
<feature type="transmembrane region" description="Helical" evidence="1">
    <location>
        <begin position="166"/>
        <end position="184"/>
    </location>
</feature>
<dbReference type="EMBL" id="BMDG01000007">
    <property type="protein sequence ID" value="GGI08658.1"/>
    <property type="molecule type" value="Genomic_DNA"/>
</dbReference>
<evidence type="ECO:0000256" key="1">
    <source>
        <dbReference type="SAM" id="Phobius"/>
    </source>
</evidence>
<dbReference type="Pfam" id="PF19040">
    <property type="entry name" value="SGNH"/>
    <property type="match status" value="1"/>
</dbReference>
<dbReference type="Pfam" id="PF01757">
    <property type="entry name" value="Acyl_transf_3"/>
    <property type="match status" value="1"/>
</dbReference>
<feature type="domain" description="SGNH" evidence="3">
    <location>
        <begin position="471"/>
        <end position="691"/>
    </location>
</feature>
<dbReference type="InterPro" id="IPR043968">
    <property type="entry name" value="SGNH"/>
</dbReference>
<evidence type="ECO:0000259" key="2">
    <source>
        <dbReference type="Pfam" id="PF01757"/>
    </source>
</evidence>